<keyword evidence="1" id="KW-0175">Coiled coil</keyword>
<dbReference type="EMBL" id="PCMW01000064">
    <property type="protein sequence ID" value="PDS23304.1"/>
    <property type="molecule type" value="Genomic_DNA"/>
</dbReference>
<dbReference type="OrthoDB" id="719419at2"/>
<feature type="coiled-coil region" evidence="1">
    <location>
        <begin position="72"/>
        <end position="99"/>
    </location>
</feature>
<protein>
    <submittedName>
        <fullName evidence="3">Uncharacterized protein</fullName>
    </submittedName>
</protein>
<name>A0A2H3KKN2_9FLAO</name>
<organism evidence="3 4">
    <name type="scientific">Flavobacterium branchiophilum</name>
    <dbReference type="NCBI Taxonomy" id="55197"/>
    <lineage>
        <taxon>Bacteria</taxon>
        <taxon>Pseudomonadati</taxon>
        <taxon>Bacteroidota</taxon>
        <taxon>Flavobacteriia</taxon>
        <taxon>Flavobacteriales</taxon>
        <taxon>Flavobacteriaceae</taxon>
        <taxon>Flavobacterium</taxon>
    </lineage>
</organism>
<evidence type="ECO:0000256" key="1">
    <source>
        <dbReference type="SAM" id="Coils"/>
    </source>
</evidence>
<dbReference type="RefSeq" id="WP_097554497.1">
    <property type="nucleotide sequence ID" value="NZ_PCMW01000064.1"/>
</dbReference>
<accession>A0A2H3KKN2</accession>
<proteinExistence type="predicted"/>
<dbReference type="Proteomes" id="UP000220828">
    <property type="component" value="Unassembled WGS sequence"/>
</dbReference>
<evidence type="ECO:0000313" key="3">
    <source>
        <dbReference type="EMBL" id="PDS23304.1"/>
    </source>
</evidence>
<evidence type="ECO:0000313" key="4">
    <source>
        <dbReference type="Proteomes" id="UP000220828"/>
    </source>
</evidence>
<comment type="caution">
    <text evidence="3">The sequence shown here is derived from an EMBL/GenBank/DDBJ whole genome shotgun (WGS) entry which is preliminary data.</text>
</comment>
<feature type="compositionally biased region" description="Polar residues" evidence="2">
    <location>
        <begin position="531"/>
        <end position="545"/>
    </location>
</feature>
<sequence>MSKELKIIPKVNAKTNQKFDETVGCLILEKSENFSFTIEESDTFAPDKPKSLKPFSLGVSDVDYDRMTKYNQQVQNKEIKSYNKKAEAHKAEMASFDKKMKPKRDTVSWAWQVVGNGIKPHNITHNQGFSKGIDANTLYNFTFPKVLEGGGMAWLEVFTDTDPATGKIPYGMFVQAKGEPKIIRIEWTDQDYNPIPESTVVAFNSQLILHIYTSGMYGQEVEVNLFDKDVFSGDDPLNISKEKAFTREVVLKEVKPHEKGKYGVSGFLVSSNQSKAKGTVEGATVVQKIEIKVSIQSDWKTDAGGNLWIYPTVKALETGKVFEGLDRQKLHVHKNGISFDVPAIPTNNMPAMVGQVETNVAKFSHCQYTAIELIDSEAKSTPLFKEDNSKPNITCIETGVIVGSEKKKFTLQVNPESSIAECGKKGVKDGKRVKDPHTKQLSVGKNTPHNVTIIKETPEKIDFEAWFDYDKINLIEYFFLTEEKLKTFPNVLLKADTCRHHHDVNVVIVPDMEWKISLLFNDKTMPQSLATTNMPSDLSRTSGSDTPMHPESKRKSIYEEQVKKATDATNQRKKGSSSYDFDLTITYTINKEPFEWGQNIAEKVKFFIDIFKTIKEGADTLCNNDKKHAQTIMKKLPKPKMMPAFIKIDYPAIKIDGSWKYAIQERKNFVIEPTGELSFGFEPLIKGTGGIDLIALSFTLGKTVPVVNLVLEAIEVLEVGGDLLAGVFGYEISKKLELNIYVFSQINGYAKIPINSIDTIKFQVSGRLGIGVQLKAEVGVVKKGLVLEGDDDSSGDQGFGYALDAKAESFLELACSSGFDKKDGFFLEPAIHFGGIKLTIVAKKVGDKDKVKDKTFQLPAFYVVDPKKDWFKGRYHPFS</sequence>
<feature type="region of interest" description="Disordered" evidence="2">
    <location>
        <begin position="531"/>
        <end position="556"/>
    </location>
</feature>
<dbReference type="AlphaFoldDB" id="A0A2H3KKN2"/>
<gene>
    <name evidence="3" type="ORF">B0A77_11250</name>
</gene>
<reference evidence="3 4" key="1">
    <citation type="submission" date="2017-09" db="EMBL/GenBank/DDBJ databases">
        <title>Whole genomes of Flavobacteriaceae.</title>
        <authorList>
            <person name="Stine C."/>
            <person name="Li C."/>
            <person name="Tadesse D."/>
        </authorList>
    </citation>
    <scope>NUCLEOTIDE SEQUENCE [LARGE SCALE GENOMIC DNA]</scope>
    <source>
        <strain evidence="3 4">ATCC 35036</strain>
    </source>
</reference>
<evidence type="ECO:0000256" key="2">
    <source>
        <dbReference type="SAM" id="MobiDB-lite"/>
    </source>
</evidence>